<proteinExistence type="predicted"/>
<comment type="caution">
    <text evidence="1">The sequence shown here is derived from an EMBL/GenBank/DDBJ whole genome shotgun (WGS) entry which is preliminary data.</text>
</comment>
<name>A0A1B8HMD3_9GAMM</name>
<sequence>MSQIKPFSWLIRLDVAPLWVADGFCMNNQTALDMLANQLPYADMSFELGAAVIAGPDPLRIVNENDWEANPSEEAKIRTESPHAYPENETQGTDLISTLTDAIAFIEGAEPGAANYANKNAIISRLRSALALVDGSEPIVDFEWQNAE</sequence>
<dbReference type="EMBL" id="LZEX01000003">
    <property type="protein sequence ID" value="OBU10585.1"/>
    <property type="molecule type" value="Genomic_DNA"/>
</dbReference>
<organism evidence="1 2">
    <name type="scientific">Morganella psychrotolerans</name>
    <dbReference type="NCBI Taxonomy" id="368603"/>
    <lineage>
        <taxon>Bacteria</taxon>
        <taxon>Pseudomonadati</taxon>
        <taxon>Pseudomonadota</taxon>
        <taxon>Gammaproteobacteria</taxon>
        <taxon>Enterobacterales</taxon>
        <taxon>Morganellaceae</taxon>
        <taxon>Morganella</taxon>
    </lineage>
</organism>
<dbReference type="Proteomes" id="UP000092247">
    <property type="component" value="Unassembled WGS sequence"/>
</dbReference>
<protein>
    <submittedName>
        <fullName evidence="1">Uncharacterized protein</fullName>
    </submittedName>
</protein>
<evidence type="ECO:0000313" key="2">
    <source>
        <dbReference type="Proteomes" id="UP000092247"/>
    </source>
</evidence>
<evidence type="ECO:0000313" key="1">
    <source>
        <dbReference type="EMBL" id="OBU10585.1"/>
    </source>
</evidence>
<gene>
    <name evidence="1" type="ORF">AYY17_15705</name>
</gene>
<reference evidence="1 2" key="1">
    <citation type="submission" date="2016-06" db="EMBL/GenBank/DDBJ databases">
        <authorList>
            <person name="Kjaerup R.B."/>
            <person name="Dalgaard T.S."/>
            <person name="Juul-Madsen H.R."/>
        </authorList>
    </citation>
    <scope>NUCLEOTIDE SEQUENCE [LARGE SCALE GENOMIC DNA]</scope>
    <source>
        <strain evidence="1 2">GCSL-Mp3</strain>
    </source>
</reference>
<dbReference type="RefSeq" id="WP_067421838.1">
    <property type="nucleotide sequence ID" value="NZ_LZEX01000003.1"/>
</dbReference>
<dbReference type="AlphaFoldDB" id="A0A1B8HMD3"/>
<accession>A0A1B8HMD3</accession>